<sequence length="63" mass="7418">MAGGGIDFEAEHWLARHWLRLRQRAGTFTEGQRMMLREGEEQLRGRALVLVFYLLFVALLTWL</sequence>
<keyword evidence="1" id="KW-1133">Transmembrane helix</keyword>
<dbReference type="Proteomes" id="UP000761264">
    <property type="component" value="Unassembled WGS sequence"/>
</dbReference>
<accession>A0A967EXF8</accession>
<evidence type="ECO:0000256" key="1">
    <source>
        <dbReference type="SAM" id="Phobius"/>
    </source>
</evidence>
<keyword evidence="3" id="KW-1185">Reference proteome</keyword>
<dbReference type="RefSeq" id="WP_167224528.1">
    <property type="nucleotide sequence ID" value="NZ_JAAQPH010000007.1"/>
</dbReference>
<evidence type="ECO:0000313" key="3">
    <source>
        <dbReference type="Proteomes" id="UP000761264"/>
    </source>
</evidence>
<gene>
    <name evidence="2" type="ORF">HBA54_11415</name>
</gene>
<protein>
    <submittedName>
        <fullName evidence="2">Uncharacterized protein</fullName>
    </submittedName>
</protein>
<organism evidence="2 3">
    <name type="scientific">Pelagibius litoralis</name>
    <dbReference type="NCBI Taxonomy" id="374515"/>
    <lineage>
        <taxon>Bacteria</taxon>
        <taxon>Pseudomonadati</taxon>
        <taxon>Pseudomonadota</taxon>
        <taxon>Alphaproteobacteria</taxon>
        <taxon>Rhodospirillales</taxon>
        <taxon>Rhodovibrionaceae</taxon>
        <taxon>Pelagibius</taxon>
    </lineage>
</organism>
<proteinExistence type="predicted"/>
<name>A0A967EXF8_9PROT</name>
<keyword evidence="1" id="KW-0472">Membrane</keyword>
<keyword evidence="1" id="KW-0812">Transmembrane</keyword>
<feature type="transmembrane region" description="Helical" evidence="1">
    <location>
        <begin position="43"/>
        <end position="62"/>
    </location>
</feature>
<comment type="caution">
    <text evidence="2">The sequence shown here is derived from an EMBL/GenBank/DDBJ whole genome shotgun (WGS) entry which is preliminary data.</text>
</comment>
<dbReference type="AlphaFoldDB" id="A0A967EXF8"/>
<dbReference type="EMBL" id="JAAQPH010000007">
    <property type="protein sequence ID" value="NIA69198.1"/>
    <property type="molecule type" value="Genomic_DNA"/>
</dbReference>
<reference evidence="2" key="1">
    <citation type="submission" date="2020-03" db="EMBL/GenBank/DDBJ databases">
        <title>Genome of Pelagibius litoralis DSM 21314T.</title>
        <authorList>
            <person name="Wang G."/>
        </authorList>
    </citation>
    <scope>NUCLEOTIDE SEQUENCE</scope>
    <source>
        <strain evidence="2">DSM 21314</strain>
    </source>
</reference>
<evidence type="ECO:0000313" key="2">
    <source>
        <dbReference type="EMBL" id="NIA69198.1"/>
    </source>
</evidence>